<evidence type="ECO:0000313" key="1">
    <source>
        <dbReference type="EMBL" id="MBW0474304.1"/>
    </source>
</evidence>
<accession>A0A9Q3BZD1</accession>
<keyword evidence="2" id="KW-1185">Reference proteome</keyword>
<reference evidence="1" key="1">
    <citation type="submission" date="2021-03" db="EMBL/GenBank/DDBJ databases">
        <title>Draft genome sequence of rust myrtle Austropuccinia psidii MF-1, a brazilian biotype.</title>
        <authorList>
            <person name="Quecine M.C."/>
            <person name="Pachon D.M.R."/>
            <person name="Bonatelli M.L."/>
            <person name="Correr F.H."/>
            <person name="Franceschini L.M."/>
            <person name="Leite T.F."/>
            <person name="Margarido G.R.A."/>
            <person name="Almeida C.A."/>
            <person name="Ferrarezi J.A."/>
            <person name="Labate C.A."/>
        </authorList>
    </citation>
    <scope>NUCLEOTIDE SEQUENCE</scope>
    <source>
        <strain evidence="1">MF-1</strain>
    </source>
</reference>
<dbReference type="AlphaFoldDB" id="A0A9Q3BZD1"/>
<protein>
    <submittedName>
        <fullName evidence="1">Uncharacterized protein</fullName>
    </submittedName>
</protein>
<evidence type="ECO:0000313" key="2">
    <source>
        <dbReference type="Proteomes" id="UP000765509"/>
    </source>
</evidence>
<organism evidence="1 2">
    <name type="scientific">Austropuccinia psidii MF-1</name>
    <dbReference type="NCBI Taxonomy" id="1389203"/>
    <lineage>
        <taxon>Eukaryota</taxon>
        <taxon>Fungi</taxon>
        <taxon>Dikarya</taxon>
        <taxon>Basidiomycota</taxon>
        <taxon>Pucciniomycotina</taxon>
        <taxon>Pucciniomycetes</taxon>
        <taxon>Pucciniales</taxon>
        <taxon>Sphaerophragmiaceae</taxon>
        <taxon>Austropuccinia</taxon>
    </lineage>
</organism>
<dbReference type="EMBL" id="AVOT02003691">
    <property type="protein sequence ID" value="MBW0474304.1"/>
    <property type="molecule type" value="Genomic_DNA"/>
</dbReference>
<gene>
    <name evidence="1" type="ORF">O181_014019</name>
</gene>
<proteinExistence type="predicted"/>
<comment type="caution">
    <text evidence="1">The sequence shown here is derived from an EMBL/GenBank/DDBJ whole genome shotgun (WGS) entry which is preliminary data.</text>
</comment>
<dbReference type="Proteomes" id="UP000765509">
    <property type="component" value="Unassembled WGS sequence"/>
</dbReference>
<name>A0A9Q3BZD1_9BASI</name>
<sequence length="124" mass="13635">MESSAPLPLNHPSDLPTSPVLQAPCLLMEVSSCSIVSPVSYMLCIPSSQATTNVRTDQHNLYRPKNPTSTMIPPVQRPPKLAHPALELNRTQWRYSSFHLLGTFTPNNCSPASLGARLPLSRRC</sequence>